<feature type="region of interest" description="Disordered" evidence="1">
    <location>
        <begin position="274"/>
        <end position="314"/>
    </location>
</feature>
<feature type="compositionally biased region" description="Low complexity" evidence="1">
    <location>
        <begin position="1"/>
        <end position="17"/>
    </location>
</feature>
<evidence type="ECO:0000256" key="1">
    <source>
        <dbReference type="SAM" id="MobiDB-lite"/>
    </source>
</evidence>
<proteinExistence type="predicted"/>
<comment type="caution">
    <text evidence="2">The sequence shown here is derived from an EMBL/GenBank/DDBJ whole genome shotgun (WGS) entry which is preliminary data.</text>
</comment>
<accession>A0A9W6ZLB0</accession>
<evidence type="ECO:0000313" key="2">
    <source>
        <dbReference type="EMBL" id="GMH56699.1"/>
    </source>
</evidence>
<reference evidence="3" key="1">
    <citation type="journal article" date="2023" name="Commun. Biol.">
        <title>Genome analysis of Parmales, the sister group of diatoms, reveals the evolutionary specialization of diatoms from phago-mixotrophs to photoautotrophs.</title>
        <authorList>
            <person name="Ban H."/>
            <person name="Sato S."/>
            <person name="Yoshikawa S."/>
            <person name="Yamada K."/>
            <person name="Nakamura Y."/>
            <person name="Ichinomiya M."/>
            <person name="Sato N."/>
            <person name="Blanc-Mathieu R."/>
            <person name="Endo H."/>
            <person name="Kuwata A."/>
            <person name="Ogata H."/>
        </authorList>
    </citation>
    <scope>NUCLEOTIDE SEQUENCE [LARGE SCALE GENOMIC DNA]</scope>
</reference>
<dbReference type="InterPro" id="IPR001202">
    <property type="entry name" value="WW_dom"/>
</dbReference>
<evidence type="ECO:0000313" key="3">
    <source>
        <dbReference type="Proteomes" id="UP001162640"/>
    </source>
</evidence>
<feature type="region of interest" description="Disordered" evidence="1">
    <location>
        <begin position="602"/>
        <end position="621"/>
    </location>
</feature>
<feature type="compositionally biased region" description="Low complexity" evidence="1">
    <location>
        <begin position="382"/>
        <end position="398"/>
    </location>
</feature>
<name>A0A9W6ZLB0_9STRA</name>
<dbReference type="AlphaFoldDB" id="A0A9W6ZLB0"/>
<dbReference type="EMBL" id="BLQM01000053">
    <property type="protein sequence ID" value="GMH56699.1"/>
    <property type="molecule type" value="Genomic_DNA"/>
</dbReference>
<feature type="region of interest" description="Disordered" evidence="1">
    <location>
        <begin position="363"/>
        <end position="398"/>
    </location>
</feature>
<dbReference type="CDD" id="cd00201">
    <property type="entry name" value="WW"/>
    <property type="match status" value="1"/>
</dbReference>
<feature type="compositionally biased region" description="Polar residues" evidence="1">
    <location>
        <begin position="42"/>
        <end position="53"/>
    </location>
</feature>
<evidence type="ECO:0008006" key="4">
    <source>
        <dbReference type="Google" id="ProtNLM"/>
    </source>
</evidence>
<gene>
    <name evidence="2" type="ORF">TL16_g02195</name>
</gene>
<feature type="compositionally biased region" description="Basic and acidic residues" evidence="1">
    <location>
        <begin position="287"/>
        <end position="314"/>
    </location>
</feature>
<organism evidence="2 3">
    <name type="scientific">Triparma laevis f. inornata</name>
    <dbReference type="NCBI Taxonomy" id="1714386"/>
    <lineage>
        <taxon>Eukaryota</taxon>
        <taxon>Sar</taxon>
        <taxon>Stramenopiles</taxon>
        <taxon>Ochrophyta</taxon>
        <taxon>Bolidophyceae</taxon>
        <taxon>Parmales</taxon>
        <taxon>Triparmaceae</taxon>
        <taxon>Triparma</taxon>
    </lineage>
</organism>
<feature type="compositionally biased region" description="Pro residues" evidence="1">
    <location>
        <begin position="372"/>
        <end position="381"/>
    </location>
</feature>
<dbReference type="Proteomes" id="UP001162640">
    <property type="component" value="Unassembled WGS sequence"/>
</dbReference>
<protein>
    <recommendedName>
        <fullName evidence="4">WW domain-containing protein</fullName>
    </recommendedName>
</protein>
<sequence>MSEVDASSVVSHASSVSQLDHYLGTDDSDSDSNNDGNFISNPESPLSVSSDSFHELNTSARHRTASYNMKSMDDLKRKKINYPETKLHDAYLIKPKENRDETNAEQIEGEAMDRLATSYGPVVRSSLLNSSSLPPSTDPDAILRRLRDQHNLRRRSLKSLVDLNYDLDVPEGDSDCDGDGGSYGGYFNESMERGDGDELDNSFDINPKTNSNPKRVNLAKVNASIQEVLRTRTRGSRGGGTLLKAITSCNNTENNFDSPSSVASQVEAEIKRSREAAEQQQEIMEDELQRAKEKEEREEQERNEEEARLKREEEERADLSNWVVYFDESNQHHYYFNPVTEESLWQEDAPEEVVQAVNEKGKNMAQAASMATPPPKPPTSPLPNNNNNNNSTNNNVSPLPLFSPTKLIRNFNESYGINEAAGTLLAKPHDPLAQVANTLQTIVTQFAEFSQTQQSHFEQQRREQQKAALNSTINLSLARPAAGQFEDLEEGEGEGSDMGDITGILSQTTLPQYEQVENELVKEEWIKEAGGVGSGVCSGTQTDYISEFDDSSVSMFVDKVISVSAAVVGVNSSTQVSPGKGRRDGGKKVTMVDAYSGRSPDKTVRITVSPHSGHSGKKKKETGVSTSIYISPLKLSLARKILSKILSSYLRLAFVKWRVTSIPPTGITSAPTAVNPQTAALESSEYAEPVKMNFEGMGLYVPSLMSVDGSPGVRVASPLKSKSSISIGTGTISNSLMPLEYRRALSGLKARYGAGAPVDMKIFGVGGTIEPSFCLAIPPAEKEERVETIVGSMSIKIADLTVNGLINSGDDVRSEIMKGREELRDVTVMKVVEDKALIRLRGVEILLVEVLVEV</sequence>
<feature type="region of interest" description="Disordered" evidence="1">
    <location>
        <begin position="1"/>
        <end position="53"/>
    </location>
</feature>
<dbReference type="Gene3D" id="2.20.70.10">
    <property type="match status" value="1"/>
</dbReference>